<reference evidence="3" key="1">
    <citation type="submission" date="2016-10" db="EMBL/GenBank/DDBJ databases">
        <authorList>
            <person name="Varghese N."/>
            <person name="Submissions S."/>
        </authorList>
    </citation>
    <scope>NUCLEOTIDE SEQUENCE [LARGE SCALE GENOMIC DNA]</scope>
    <source>
        <strain evidence="3">CGMCC 1.12397</strain>
    </source>
</reference>
<dbReference type="RefSeq" id="WP_092533331.1">
    <property type="nucleotide sequence ID" value="NZ_FNKQ01000001.1"/>
</dbReference>
<name>A0A1H0YTT3_9EURY</name>
<proteinExistence type="predicted"/>
<evidence type="ECO:0000313" key="2">
    <source>
        <dbReference type="EMBL" id="SDQ18564.1"/>
    </source>
</evidence>
<organism evidence="2 3">
    <name type="scientific">Halopelagius longus</name>
    <dbReference type="NCBI Taxonomy" id="1236180"/>
    <lineage>
        <taxon>Archaea</taxon>
        <taxon>Methanobacteriati</taxon>
        <taxon>Methanobacteriota</taxon>
        <taxon>Stenosarchaea group</taxon>
        <taxon>Halobacteria</taxon>
        <taxon>Halobacteriales</taxon>
        <taxon>Haloferacaceae</taxon>
    </lineage>
</organism>
<protein>
    <submittedName>
        <fullName evidence="2">Uncharacterized protein</fullName>
    </submittedName>
</protein>
<evidence type="ECO:0000313" key="3">
    <source>
        <dbReference type="Proteomes" id="UP000199289"/>
    </source>
</evidence>
<dbReference type="EMBL" id="FNKQ01000001">
    <property type="protein sequence ID" value="SDQ18564.1"/>
    <property type="molecule type" value="Genomic_DNA"/>
</dbReference>
<gene>
    <name evidence="1" type="ORF">DWB78_13600</name>
    <name evidence="2" type="ORF">SAMN05216278_0839</name>
</gene>
<reference evidence="1 4" key="3">
    <citation type="submission" date="2018-07" db="EMBL/GenBank/DDBJ databases">
        <title>Genome sequence of extremly halophilic archaeon Halopelagius longus strain BC12-B1.</title>
        <authorList>
            <person name="Zhang X."/>
        </authorList>
    </citation>
    <scope>NUCLEOTIDE SEQUENCE [LARGE SCALE GENOMIC DNA]</scope>
    <source>
        <strain evidence="1 4">BC12-B1</strain>
    </source>
</reference>
<sequence length="237" mass="27012">MTGRFAIDIETVSPTLDRYERPPDFGDPRYFELLAVVLGYESPAGDRETEMLFRTADSPEDELALCGRVAEWMDAREGETYLTYGGGRFDRPQLLGRIERAREACDDDGEAASRLARLLEDELEHDDVQPDAWDAFGEYTRLEDACERVGIDPEETRWTDYEHGIDLDEVRPSKYRGFEKVLNADVPVFGERYVALADAGATETLTFRALRDLLDHYGREDIVHLFDLADARPFDGD</sequence>
<keyword evidence="4" id="KW-1185">Reference proteome</keyword>
<evidence type="ECO:0000313" key="1">
    <source>
        <dbReference type="EMBL" id="RDI72674.1"/>
    </source>
</evidence>
<evidence type="ECO:0000313" key="4">
    <source>
        <dbReference type="Proteomes" id="UP000255421"/>
    </source>
</evidence>
<dbReference type="OrthoDB" id="323192at2157"/>
<dbReference type="Proteomes" id="UP000199289">
    <property type="component" value="Unassembled WGS sequence"/>
</dbReference>
<accession>A0A1H0YTT3</accession>
<reference evidence="2" key="2">
    <citation type="submission" date="2016-10" db="EMBL/GenBank/DDBJ databases">
        <authorList>
            <person name="de Groot N.N."/>
        </authorList>
    </citation>
    <scope>NUCLEOTIDE SEQUENCE [LARGE SCALE GENOMIC DNA]</scope>
    <source>
        <strain evidence="2">CGMCC 1.12397</strain>
    </source>
</reference>
<dbReference type="EMBL" id="QQST01000001">
    <property type="protein sequence ID" value="RDI72674.1"/>
    <property type="molecule type" value="Genomic_DNA"/>
</dbReference>
<dbReference type="AlphaFoldDB" id="A0A1H0YTT3"/>
<dbReference type="Proteomes" id="UP000255421">
    <property type="component" value="Unassembled WGS sequence"/>
</dbReference>